<evidence type="ECO:0000259" key="12">
    <source>
        <dbReference type="Pfam" id="PF02223"/>
    </source>
</evidence>
<evidence type="ECO:0000256" key="4">
    <source>
        <dbReference type="ARBA" id="ARBA00022679"/>
    </source>
</evidence>
<dbReference type="SUPFAM" id="SSF52540">
    <property type="entry name" value="P-loop containing nucleoside triphosphate hydrolases"/>
    <property type="match status" value="1"/>
</dbReference>
<evidence type="ECO:0000256" key="10">
    <source>
        <dbReference type="ARBA" id="ARBA00048743"/>
    </source>
</evidence>
<comment type="caution">
    <text evidence="13">The sequence shown here is derived from an EMBL/GenBank/DDBJ whole genome shotgun (WGS) entry which is preliminary data.</text>
</comment>
<dbReference type="GO" id="GO:0005524">
    <property type="term" value="F:ATP binding"/>
    <property type="evidence" value="ECO:0007669"/>
    <property type="project" value="UniProtKB-UniRule"/>
</dbReference>
<dbReference type="PROSITE" id="PS01331">
    <property type="entry name" value="THYMIDYLATE_KINASE"/>
    <property type="match status" value="1"/>
</dbReference>
<dbReference type="GO" id="GO:0005737">
    <property type="term" value="C:cytoplasm"/>
    <property type="evidence" value="ECO:0007669"/>
    <property type="project" value="TreeGrafter"/>
</dbReference>
<evidence type="ECO:0000256" key="7">
    <source>
        <dbReference type="ARBA" id="ARBA00022777"/>
    </source>
</evidence>
<evidence type="ECO:0000256" key="6">
    <source>
        <dbReference type="ARBA" id="ARBA00022741"/>
    </source>
</evidence>
<proteinExistence type="inferred from homology"/>
<feature type="binding site" evidence="11">
    <location>
        <begin position="13"/>
        <end position="20"/>
    </location>
    <ligand>
        <name>ATP</name>
        <dbReference type="ChEBI" id="CHEBI:30616"/>
    </ligand>
</feature>
<keyword evidence="6 11" id="KW-0547">Nucleotide-binding</keyword>
<sequence>MAKNRGVLIAIEGIDGAGKSTQSVLLKRALEQRGYEVVLLKEPTNGVWGSKVRRLAQLGRHVSPEEELELFLRDREENAKQHIIPALESGRVVIMDRYYPSSMAYQGALGIDPQLIRERSERVAPVPDLVVVLDVPPEVGVSRILKRGERPNHFEEEEYLRAVRDVFRRIVEEGMGVLVDGTLSPQRVHARILELAMPLVEDC</sequence>
<evidence type="ECO:0000256" key="2">
    <source>
        <dbReference type="ARBA" id="ARBA00012980"/>
    </source>
</evidence>
<protein>
    <recommendedName>
        <fullName evidence="3 11">Probable thymidylate kinase</fullName>
        <ecNumber evidence="2 11">2.7.4.9</ecNumber>
    </recommendedName>
    <alternativeName>
        <fullName evidence="9 11">dTMP kinase</fullName>
    </alternativeName>
</protein>
<dbReference type="GO" id="GO:0006235">
    <property type="term" value="P:dTTP biosynthetic process"/>
    <property type="evidence" value="ECO:0007669"/>
    <property type="project" value="UniProtKB-UniRule"/>
</dbReference>
<dbReference type="HAMAP" id="MF_00165">
    <property type="entry name" value="Thymidylate_kinase"/>
    <property type="match status" value="1"/>
</dbReference>
<dbReference type="InterPro" id="IPR039430">
    <property type="entry name" value="Thymidylate_kin-like_dom"/>
</dbReference>
<dbReference type="EMBL" id="DUIH01000011">
    <property type="protein sequence ID" value="HIH69555.1"/>
    <property type="molecule type" value="Genomic_DNA"/>
</dbReference>
<keyword evidence="7 11" id="KW-0418">Kinase</keyword>
<evidence type="ECO:0000256" key="1">
    <source>
        <dbReference type="ARBA" id="ARBA00009776"/>
    </source>
</evidence>
<dbReference type="PANTHER" id="PTHR10344">
    <property type="entry name" value="THYMIDYLATE KINASE"/>
    <property type="match status" value="1"/>
</dbReference>
<feature type="domain" description="Thymidylate kinase-like" evidence="12">
    <location>
        <begin position="11"/>
        <end position="192"/>
    </location>
</feature>
<dbReference type="Proteomes" id="UP000600363">
    <property type="component" value="Unassembled WGS sequence"/>
</dbReference>
<keyword evidence="5 11" id="KW-0545">Nucleotide biosynthesis</keyword>
<dbReference type="AlphaFoldDB" id="A0A832RVI1"/>
<reference evidence="13" key="1">
    <citation type="journal article" date="2020" name="bioRxiv">
        <title>A rank-normalized archaeal taxonomy based on genome phylogeny resolves widespread incomplete and uneven classifications.</title>
        <authorList>
            <person name="Rinke C."/>
            <person name="Chuvochina M."/>
            <person name="Mussig A.J."/>
            <person name="Chaumeil P.-A."/>
            <person name="Waite D.W."/>
            <person name="Whitman W.B."/>
            <person name="Parks D.H."/>
            <person name="Hugenholtz P."/>
        </authorList>
    </citation>
    <scope>NUCLEOTIDE SEQUENCE</scope>
    <source>
        <strain evidence="13">UBA12518</strain>
    </source>
</reference>
<dbReference type="GO" id="GO:0006227">
    <property type="term" value="P:dUDP biosynthetic process"/>
    <property type="evidence" value="ECO:0007669"/>
    <property type="project" value="TreeGrafter"/>
</dbReference>
<dbReference type="CDD" id="cd01672">
    <property type="entry name" value="TMPK"/>
    <property type="match status" value="1"/>
</dbReference>
<dbReference type="PANTHER" id="PTHR10344:SF4">
    <property type="entry name" value="UMP-CMP KINASE 2, MITOCHONDRIAL"/>
    <property type="match status" value="1"/>
</dbReference>
<evidence type="ECO:0000256" key="11">
    <source>
        <dbReference type="HAMAP-Rule" id="MF_00165"/>
    </source>
</evidence>
<organism evidence="13 14">
    <name type="scientific">Methermicoccus shengliensis</name>
    <dbReference type="NCBI Taxonomy" id="660064"/>
    <lineage>
        <taxon>Archaea</taxon>
        <taxon>Methanobacteriati</taxon>
        <taxon>Methanobacteriota</taxon>
        <taxon>Stenosarchaea group</taxon>
        <taxon>Methanomicrobia</taxon>
        <taxon>Methanosarcinales</taxon>
        <taxon>Methermicoccaceae</taxon>
        <taxon>Methermicoccus</taxon>
    </lineage>
</organism>
<accession>A0A832RVI1</accession>
<name>A0A832RVI1_9EURY</name>
<dbReference type="GO" id="GO:0006233">
    <property type="term" value="P:dTDP biosynthetic process"/>
    <property type="evidence" value="ECO:0007669"/>
    <property type="project" value="InterPro"/>
</dbReference>
<evidence type="ECO:0000313" key="14">
    <source>
        <dbReference type="Proteomes" id="UP000600363"/>
    </source>
</evidence>
<evidence type="ECO:0000256" key="9">
    <source>
        <dbReference type="ARBA" id="ARBA00029962"/>
    </source>
</evidence>
<dbReference type="Pfam" id="PF02223">
    <property type="entry name" value="Thymidylate_kin"/>
    <property type="match status" value="1"/>
</dbReference>
<dbReference type="InterPro" id="IPR027417">
    <property type="entry name" value="P-loop_NTPase"/>
</dbReference>
<dbReference type="GO" id="GO:0004798">
    <property type="term" value="F:dTMP kinase activity"/>
    <property type="evidence" value="ECO:0007669"/>
    <property type="project" value="UniProtKB-UniRule"/>
</dbReference>
<comment type="similarity">
    <text evidence="1 11">Belongs to the thymidylate kinase family.</text>
</comment>
<gene>
    <name evidence="11" type="primary">tmk</name>
    <name evidence="13" type="ORF">HA299_02880</name>
</gene>
<evidence type="ECO:0000256" key="5">
    <source>
        <dbReference type="ARBA" id="ARBA00022727"/>
    </source>
</evidence>
<dbReference type="NCBIfam" id="TIGR00041">
    <property type="entry name" value="DTMP_kinase"/>
    <property type="match status" value="1"/>
</dbReference>
<evidence type="ECO:0000313" key="13">
    <source>
        <dbReference type="EMBL" id="HIH69555.1"/>
    </source>
</evidence>
<comment type="catalytic activity">
    <reaction evidence="10 11">
        <text>dTMP + ATP = dTDP + ADP</text>
        <dbReference type="Rhea" id="RHEA:13517"/>
        <dbReference type="ChEBI" id="CHEBI:30616"/>
        <dbReference type="ChEBI" id="CHEBI:58369"/>
        <dbReference type="ChEBI" id="CHEBI:63528"/>
        <dbReference type="ChEBI" id="CHEBI:456216"/>
        <dbReference type="EC" id="2.7.4.9"/>
    </reaction>
</comment>
<dbReference type="InterPro" id="IPR018094">
    <property type="entry name" value="Thymidylate_kinase"/>
</dbReference>
<dbReference type="Gene3D" id="3.40.50.300">
    <property type="entry name" value="P-loop containing nucleotide triphosphate hydrolases"/>
    <property type="match status" value="1"/>
</dbReference>
<keyword evidence="4 11" id="KW-0808">Transferase</keyword>
<dbReference type="EC" id="2.7.4.9" evidence="2 11"/>
<evidence type="ECO:0000256" key="3">
    <source>
        <dbReference type="ARBA" id="ARBA00013355"/>
    </source>
</evidence>
<dbReference type="InterPro" id="IPR018095">
    <property type="entry name" value="Thymidylate_kin_CS"/>
</dbReference>
<evidence type="ECO:0000256" key="8">
    <source>
        <dbReference type="ARBA" id="ARBA00022840"/>
    </source>
</evidence>
<keyword evidence="8 11" id="KW-0067">ATP-binding</keyword>